<dbReference type="InterPro" id="IPR033113">
    <property type="entry name" value="PLA2_histidine"/>
</dbReference>
<evidence type="ECO:0000256" key="3">
    <source>
        <dbReference type="SAM" id="MobiDB-lite"/>
    </source>
</evidence>
<keyword evidence="6" id="KW-1185">Reference proteome</keyword>
<evidence type="ECO:0000256" key="1">
    <source>
        <dbReference type="ARBA" id="ARBA00004613"/>
    </source>
</evidence>
<feature type="compositionally biased region" description="Low complexity" evidence="3">
    <location>
        <begin position="224"/>
        <end position="238"/>
    </location>
</feature>
<dbReference type="Proteomes" id="UP000095192">
    <property type="component" value="Unassembled WGS sequence"/>
</dbReference>
<dbReference type="VEuPathDB" id="ToxoDB:LOC34619786"/>
<accession>A0A1D3CX01</accession>
<organism evidence="5 6">
    <name type="scientific">Cyclospora cayetanensis</name>
    <dbReference type="NCBI Taxonomy" id="88456"/>
    <lineage>
        <taxon>Eukaryota</taxon>
        <taxon>Sar</taxon>
        <taxon>Alveolata</taxon>
        <taxon>Apicomplexa</taxon>
        <taxon>Conoidasida</taxon>
        <taxon>Coccidia</taxon>
        <taxon>Eucoccidiorida</taxon>
        <taxon>Eimeriorina</taxon>
        <taxon>Eimeriidae</taxon>
        <taxon>Cyclospora</taxon>
    </lineage>
</organism>
<dbReference type="AlphaFoldDB" id="A0A1D3CX01"/>
<keyword evidence="2" id="KW-0964">Secreted</keyword>
<feature type="region of interest" description="Disordered" evidence="3">
    <location>
        <begin position="450"/>
        <end position="476"/>
    </location>
</feature>
<keyword evidence="4" id="KW-0812">Transmembrane</keyword>
<keyword evidence="4" id="KW-0472">Membrane</keyword>
<protein>
    <submittedName>
        <fullName evidence="5">Uncharacterized protein</fullName>
    </submittedName>
</protein>
<keyword evidence="4" id="KW-1133">Transmembrane helix</keyword>
<evidence type="ECO:0000256" key="4">
    <source>
        <dbReference type="SAM" id="Phobius"/>
    </source>
</evidence>
<sequence length="860" mass="93814">MRKLTKILIGVGIAVLLIAVLILTLVIVLRKEEWIVLEKSFSSLGDSCSADWSGNSDWRRTRCKMPLICSTAKDQRTVVPSGYCRLPWSEGEGKSCAASVHLCSTGLSCDPYLKICRRLITVGGSCTEQNAFLCESGICGYAATQTVDGEPLGGRHSLSRYCIVKDLPPGASCDRFRHCVSGCLQCVQGVCKPVMSPLDHQHLLLEQQKELLMPLAVNGFSADQEQQPQPTNTEPTRTSRLLKQEYESWKDSSGETMNKRIQKRPLGHQNSSQNEQESLLDEQAIRRAWEQRAAEVSAILGETVTPQELAEFFTTPRDMYGQALGAIEGERGSSEGEETIAGQQAPWGSDMSQQYLHTLQQPQPSLATSSQSRPLLNGSLAKRLARLFTGVSYAFTPEDQESSLPSTFGAFPPSLPPQLPGTAGMASMGTNLPQQNIYGSPNYDIEAMEASGSSGVSAASLEQSQGDTASDEEGGELEGLFFPGIISTAVNPVSPLGVPVRRPMGPLPPLNPPFNMQRPPIPTRLPPVVPPLPSHFPTASQPTFPPLGNMPMVTPSIGGPLPSPPLNTGLHTPLTPHPAVSPPVATLPGLPNRRPPEYKGGCWLDRCCATHHYCSFLHASQGCQPRKREGAACVGDSARECEDRLSCVNGECSPWFSSRHASAGDPIVLTDNVDIDSVCAPWQRFEYGHSAHSSHLQGGMPPQLALPSPLETPNPYGNNLGRDIVRTFRKFTGRCTVLDKKNCVTDRECWGVGGFGFCDVRSKKCRSPSYPACISILKDLYACLWHEGRLRETTDEYIVSHMPRTPQFLLHELPISVNHVQSKCIPSAVLNKRAEFLKCVHAQGFTLERIVYIPEEWSQG</sequence>
<feature type="region of interest" description="Disordered" evidence="3">
    <location>
        <begin position="221"/>
        <end position="241"/>
    </location>
</feature>
<feature type="transmembrane region" description="Helical" evidence="4">
    <location>
        <begin position="7"/>
        <end position="29"/>
    </location>
</feature>
<dbReference type="GO" id="GO:0005576">
    <property type="term" value="C:extracellular region"/>
    <property type="evidence" value="ECO:0007669"/>
    <property type="project" value="UniProtKB-SubCell"/>
</dbReference>
<feature type="compositionally biased region" description="Low complexity" evidence="3">
    <location>
        <begin position="450"/>
        <end position="460"/>
    </location>
</feature>
<comment type="caution">
    <text evidence="5">The sequence shown here is derived from an EMBL/GenBank/DDBJ whole genome shotgun (WGS) entry which is preliminary data.</text>
</comment>
<dbReference type="PROSITE" id="PS00118">
    <property type="entry name" value="PA2_HIS"/>
    <property type="match status" value="1"/>
</dbReference>
<dbReference type="InParanoid" id="A0A1D3CX01"/>
<evidence type="ECO:0000313" key="5">
    <source>
        <dbReference type="EMBL" id="OEH75733.1"/>
    </source>
</evidence>
<evidence type="ECO:0000256" key="2">
    <source>
        <dbReference type="ARBA" id="ARBA00022525"/>
    </source>
</evidence>
<dbReference type="VEuPathDB" id="ToxoDB:cyc_03026"/>
<name>A0A1D3CX01_9EIME</name>
<gene>
    <name evidence="5" type="ORF">cyc_03026</name>
</gene>
<comment type="subcellular location">
    <subcellularLocation>
        <location evidence="1">Secreted</location>
    </subcellularLocation>
</comment>
<evidence type="ECO:0000313" key="6">
    <source>
        <dbReference type="Proteomes" id="UP000095192"/>
    </source>
</evidence>
<reference evidence="5 6" key="1">
    <citation type="journal article" date="2016" name="BMC Genomics">
        <title>Comparative genomics reveals Cyclospora cayetanensis possesses coccidia-like metabolism and invasion components but unique surface antigens.</title>
        <authorList>
            <person name="Liu S."/>
            <person name="Wang L."/>
            <person name="Zheng H."/>
            <person name="Xu Z."/>
            <person name="Roellig D.M."/>
            <person name="Li N."/>
            <person name="Frace M.A."/>
            <person name="Tang K."/>
            <person name="Arrowood M.J."/>
            <person name="Moss D.M."/>
            <person name="Zhang L."/>
            <person name="Feng Y."/>
            <person name="Xiao L."/>
        </authorList>
    </citation>
    <scope>NUCLEOTIDE SEQUENCE [LARGE SCALE GENOMIC DNA]</scope>
    <source>
        <strain evidence="5 6">CHN_HEN01</strain>
    </source>
</reference>
<proteinExistence type="predicted"/>
<dbReference type="EMBL" id="JROU02001651">
    <property type="protein sequence ID" value="OEH75733.1"/>
    <property type="molecule type" value="Genomic_DNA"/>
</dbReference>